<dbReference type="SUPFAM" id="SSF55729">
    <property type="entry name" value="Acyl-CoA N-acyltransferases (Nat)"/>
    <property type="match status" value="1"/>
</dbReference>
<protein>
    <submittedName>
        <fullName evidence="4">Ribosomal protein S18 acetylase RimI-like enzyme</fullName>
    </submittedName>
</protein>
<dbReference type="RefSeq" id="WP_133581636.1">
    <property type="nucleotide sequence ID" value="NZ_SNYJ01000017.1"/>
</dbReference>
<name>A0A4R6TX61_9BACI</name>
<dbReference type="GO" id="GO:0016747">
    <property type="term" value="F:acyltransferase activity, transferring groups other than amino-acyl groups"/>
    <property type="evidence" value="ECO:0007669"/>
    <property type="project" value="InterPro"/>
</dbReference>
<keyword evidence="4" id="KW-0689">Ribosomal protein</keyword>
<proteinExistence type="predicted"/>
<comment type="caution">
    <text evidence="4">The sequence shown here is derived from an EMBL/GenBank/DDBJ whole genome shotgun (WGS) entry which is preliminary data.</text>
</comment>
<evidence type="ECO:0000256" key="2">
    <source>
        <dbReference type="ARBA" id="ARBA00023315"/>
    </source>
</evidence>
<dbReference type="PROSITE" id="PS51186">
    <property type="entry name" value="GNAT"/>
    <property type="match status" value="1"/>
</dbReference>
<accession>A0A4R6TX61</accession>
<keyword evidence="2" id="KW-0012">Acyltransferase</keyword>
<organism evidence="4 5">
    <name type="scientific">Aureibacillus halotolerans</name>
    <dbReference type="NCBI Taxonomy" id="1508390"/>
    <lineage>
        <taxon>Bacteria</taxon>
        <taxon>Bacillati</taxon>
        <taxon>Bacillota</taxon>
        <taxon>Bacilli</taxon>
        <taxon>Bacillales</taxon>
        <taxon>Bacillaceae</taxon>
        <taxon>Aureibacillus</taxon>
    </lineage>
</organism>
<reference evidence="4 5" key="1">
    <citation type="submission" date="2019-03" db="EMBL/GenBank/DDBJ databases">
        <title>Genomic Encyclopedia of Type Strains, Phase IV (KMG-IV): sequencing the most valuable type-strain genomes for metagenomic binning, comparative biology and taxonomic classification.</title>
        <authorList>
            <person name="Goeker M."/>
        </authorList>
    </citation>
    <scope>NUCLEOTIDE SEQUENCE [LARGE SCALE GENOMIC DNA]</scope>
    <source>
        <strain evidence="4 5">DSM 28697</strain>
    </source>
</reference>
<dbReference type="PANTHER" id="PTHR43420">
    <property type="entry name" value="ACETYLTRANSFERASE"/>
    <property type="match status" value="1"/>
</dbReference>
<gene>
    <name evidence="4" type="ORF">EV213_11763</name>
</gene>
<dbReference type="OrthoDB" id="1821130at2"/>
<keyword evidence="1" id="KW-0808">Transferase</keyword>
<feature type="domain" description="N-acetyltransferase" evidence="3">
    <location>
        <begin position="1"/>
        <end position="154"/>
    </location>
</feature>
<dbReference type="Gene3D" id="3.40.630.30">
    <property type="match status" value="1"/>
</dbReference>
<dbReference type="Pfam" id="PF00583">
    <property type="entry name" value="Acetyltransf_1"/>
    <property type="match status" value="1"/>
</dbReference>
<dbReference type="InterPro" id="IPR050680">
    <property type="entry name" value="YpeA/RimI_acetyltransf"/>
</dbReference>
<keyword evidence="5" id="KW-1185">Reference proteome</keyword>
<keyword evidence="4" id="KW-0687">Ribonucleoprotein</keyword>
<evidence type="ECO:0000313" key="5">
    <source>
        <dbReference type="Proteomes" id="UP000295632"/>
    </source>
</evidence>
<dbReference type="EMBL" id="SNYJ01000017">
    <property type="protein sequence ID" value="TDQ36599.1"/>
    <property type="molecule type" value="Genomic_DNA"/>
</dbReference>
<dbReference type="Proteomes" id="UP000295632">
    <property type="component" value="Unassembled WGS sequence"/>
</dbReference>
<dbReference type="GO" id="GO:0005840">
    <property type="term" value="C:ribosome"/>
    <property type="evidence" value="ECO:0007669"/>
    <property type="project" value="UniProtKB-KW"/>
</dbReference>
<evidence type="ECO:0000259" key="3">
    <source>
        <dbReference type="PROSITE" id="PS51186"/>
    </source>
</evidence>
<evidence type="ECO:0000256" key="1">
    <source>
        <dbReference type="ARBA" id="ARBA00022679"/>
    </source>
</evidence>
<dbReference type="InterPro" id="IPR000182">
    <property type="entry name" value="GNAT_dom"/>
</dbReference>
<evidence type="ECO:0000313" key="4">
    <source>
        <dbReference type="EMBL" id="TDQ36599.1"/>
    </source>
</evidence>
<dbReference type="InterPro" id="IPR016181">
    <property type="entry name" value="Acyl_CoA_acyltransferase"/>
</dbReference>
<dbReference type="AlphaFoldDB" id="A0A4R6TX61"/>
<sequence>MQIRPYQKEDEQGWLRCRVVSFLNTAYYDNVLREKETYANDSIELVAVENNHLIGLIDVEIESEQRTICTRDHGLGGMIWHLAVHPDHQRKGIARKLLQKAEDRAKEKGLRYVEAWTRDDAPVLNWYQTNGFTHFHSYLHVYVDRKEEVSSPIDGLHVLQAFGHYYGDEGVKIKALFERVHECNGLEKLL</sequence>
<dbReference type="CDD" id="cd04301">
    <property type="entry name" value="NAT_SF"/>
    <property type="match status" value="1"/>
</dbReference>